<evidence type="ECO:0000313" key="4">
    <source>
        <dbReference type="EMBL" id="GHI60759.1"/>
    </source>
</evidence>
<feature type="domain" description="N-acetyltransferase" evidence="2">
    <location>
        <begin position="5"/>
        <end position="138"/>
    </location>
</feature>
<accession>C1IC25</accession>
<proteinExistence type="predicted"/>
<dbReference type="InterPro" id="IPR016181">
    <property type="entry name" value="Acyl_CoA_acyltransferase"/>
</dbReference>
<reference evidence="3" key="2">
    <citation type="journal article" date="2009" name="Microbiology">
        <title>polR, a pathway-specific transcriptional regulatory gene, positively controls polyoxin biosynthesis in Streptomyces cacaoi subsp. asoensis.</title>
        <authorList>
            <person name="Li R."/>
            <person name="Xie Z."/>
            <person name="Tian Y."/>
            <person name="Yang H."/>
            <person name="Chen W."/>
            <person name="You D."/>
            <person name="Liu G."/>
            <person name="Deng Z."/>
            <person name="Tan H."/>
        </authorList>
    </citation>
    <scope>NUCLEOTIDE SEQUENCE</scope>
</reference>
<dbReference type="Proteomes" id="UP000649259">
    <property type="component" value="Unassembled WGS sequence"/>
</dbReference>
<gene>
    <name evidence="3" type="primary">polN</name>
    <name evidence="4" type="ORF">Saso_24090</name>
</gene>
<keyword evidence="3" id="KW-0808">Transferase</keyword>
<reference evidence="3" key="1">
    <citation type="journal article" date="2009" name="J. Biol. Chem.">
        <title>Characterization of the polyoxin biosynthetic gene cluster from Streptomyces cacaoi and engineered production of polyoxin H.</title>
        <authorList>
            <person name="Chen W."/>
            <person name="Huang T."/>
            <person name="He X."/>
            <person name="Meng Q."/>
            <person name="You D."/>
            <person name="Bai L."/>
            <person name="Li J."/>
            <person name="Wu M."/>
            <person name="Li R."/>
            <person name="Xie Z."/>
            <person name="Zhou H."/>
            <person name="Zhou X."/>
            <person name="Tan H."/>
            <person name="Deng Z."/>
        </authorList>
    </citation>
    <scope>NUCLEOTIDE SEQUENCE</scope>
</reference>
<dbReference type="InterPro" id="IPR000182">
    <property type="entry name" value="GNAT_dom"/>
</dbReference>
<organism evidence="3">
    <name type="scientific">Streptomyces asoensis</name>
    <dbReference type="NCBI Taxonomy" id="249586"/>
    <lineage>
        <taxon>Bacteria</taxon>
        <taxon>Bacillati</taxon>
        <taxon>Actinomycetota</taxon>
        <taxon>Actinomycetes</taxon>
        <taxon>Kitasatosporales</taxon>
        <taxon>Streptomycetaceae</taxon>
        <taxon>Streptomyces</taxon>
    </lineage>
</organism>
<dbReference type="CDD" id="cd04301">
    <property type="entry name" value="NAT_SF"/>
    <property type="match status" value="1"/>
</dbReference>
<dbReference type="EMBL" id="EU158805">
    <property type="protein sequence ID" value="ABX24490.1"/>
    <property type="molecule type" value="Genomic_DNA"/>
</dbReference>
<dbReference type="EMBL" id="BNEB01000002">
    <property type="protein sequence ID" value="GHI60759.1"/>
    <property type="molecule type" value="Genomic_DNA"/>
</dbReference>
<dbReference type="PROSITE" id="PS51186">
    <property type="entry name" value="GNAT"/>
    <property type="match status" value="1"/>
</dbReference>
<sequence>MREDVVVRPALATDAPGIARLSEPFVADDLLVARSGTQFRNRIGDYLTAVHDSRVIGCVGLTRLGDDLLLYNLCVAADRQGLGIGGRMVERADALAALGGCRFLLAASKHSGRWFVRHGFTRTEPQHMPAVWADLLPPGRGSHLYRRPVAPRTAPPAFTPPRQGAERS</sequence>
<evidence type="ECO:0000256" key="1">
    <source>
        <dbReference type="SAM" id="MobiDB-lite"/>
    </source>
</evidence>
<name>C1IC25_9ACTN</name>
<feature type="region of interest" description="Disordered" evidence="1">
    <location>
        <begin position="146"/>
        <end position="168"/>
    </location>
</feature>
<keyword evidence="5" id="KW-1185">Reference proteome</keyword>
<reference evidence="5" key="4">
    <citation type="submission" date="2023-07" db="EMBL/GenBank/DDBJ databases">
        <title>Whole genome shotgun sequence of Streptomyces cacaoi subsp. asoensis NBRC 13813.</title>
        <authorList>
            <person name="Komaki H."/>
            <person name="Tamura T."/>
        </authorList>
    </citation>
    <scope>NUCLEOTIDE SEQUENCE [LARGE SCALE GENOMIC DNA]</scope>
    <source>
        <strain evidence="5">NBRC 13813</strain>
    </source>
</reference>
<protein>
    <submittedName>
        <fullName evidence="3">Amino-acid N-acetyltransferase</fullName>
    </submittedName>
</protein>
<dbReference type="GO" id="GO:0016747">
    <property type="term" value="F:acyltransferase activity, transferring groups other than amino-acyl groups"/>
    <property type="evidence" value="ECO:0007669"/>
    <property type="project" value="InterPro"/>
</dbReference>
<dbReference type="GeneID" id="91470305"/>
<evidence type="ECO:0000313" key="3">
    <source>
        <dbReference type="EMBL" id="ABX24490.1"/>
    </source>
</evidence>
<evidence type="ECO:0000313" key="5">
    <source>
        <dbReference type="Proteomes" id="UP000649259"/>
    </source>
</evidence>
<dbReference type="Gene3D" id="3.40.630.30">
    <property type="match status" value="1"/>
</dbReference>
<dbReference type="AlphaFoldDB" id="C1IC25"/>
<reference evidence="4" key="3">
    <citation type="submission" date="2020-09" db="EMBL/GenBank/DDBJ databases">
        <title>Whole genome shotgun sequence of Streptomyces cacaoi subsp. asoensis NBRC 13813.</title>
        <authorList>
            <person name="Komaki H."/>
            <person name="Tamura T."/>
        </authorList>
    </citation>
    <scope>NUCLEOTIDE SEQUENCE</scope>
    <source>
        <strain evidence="4">NBRC 13813</strain>
    </source>
</reference>
<dbReference type="SUPFAM" id="SSF55729">
    <property type="entry name" value="Acyl-CoA N-acyltransferases (Nat)"/>
    <property type="match status" value="1"/>
</dbReference>
<dbReference type="RefSeq" id="WP_189919230.1">
    <property type="nucleotide sequence ID" value="NZ_BMSI01000002.1"/>
</dbReference>
<dbReference type="Pfam" id="PF13508">
    <property type="entry name" value="Acetyltransf_7"/>
    <property type="match status" value="1"/>
</dbReference>
<evidence type="ECO:0000259" key="2">
    <source>
        <dbReference type="PROSITE" id="PS51186"/>
    </source>
</evidence>